<dbReference type="GO" id="GO:0032993">
    <property type="term" value="C:protein-DNA complex"/>
    <property type="evidence" value="ECO:0007669"/>
    <property type="project" value="TreeGrafter"/>
</dbReference>
<dbReference type="CDD" id="cd00383">
    <property type="entry name" value="trans_reg_C"/>
    <property type="match status" value="1"/>
</dbReference>
<name>A0A3E0UFL3_9GAMM</name>
<dbReference type="Gene3D" id="1.10.10.10">
    <property type="entry name" value="Winged helix-like DNA-binding domain superfamily/Winged helix DNA-binding domain"/>
    <property type="match status" value="1"/>
</dbReference>
<evidence type="ECO:0000256" key="2">
    <source>
        <dbReference type="PROSITE-ProRule" id="PRU00169"/>
    </source>
</evidence>
<dbReference type="InterPro" id="IPR001789">
    <property type="entry name" value="Sig_transdc_resp-reg_receiver"/>
</dbReference>
<evidence type="ECO:0000259" key="4">
    <source>
        <dbReference type="PROSITE" id="PS50110"/>
    </source>
</evidence>
<organism evidence="6 7">
    <name type="scientific">Thalassotalea euphylliae</name>
    <dbReference type="NCBI Taxonomy" id="1655234"/>
    <lineage>
        <taxon>Bacteria</taxon>
        <taxon>Pseudomonadati</taxon>
        <taxon>Pseudomonadota</taxon>
        <taxon>Gammaproteobacteria</taxon>
        <taxon>Alteromonadales</taxon>
        <taxon>Colwelliaceae</taxon>
        <taxon>Thalassotalea</taxon>
    </lineage>
</organism>
<sequence length="228" mass="25376">MVVMHILIIEDDAEIARLTQLFLKSEGYDTSLVSDGKDALATTRNLQPDLVLLDLMLPTVDGFEICQQARMFYFGPILVMTAREDDMSEVSLLKLGADDYLRKPVKPHIMLARIEALLRRATSQQGARPVALANQLVIHDHNHTVTLGGARVDLTSAEFDLLALLASHKGETVSRAACIQALRGINYEVSDRSVDMRISGLRKKLGDEVAPYQMIKTIRNKGYMLVNE</sequence>
<feature type="modified residue" description="4-aspartylphosphate" evidence="2">
    <location>
        <position position="54"/>
    </location>
</feature>
<dbReference type="GO" id="GO:0000156">
    <property type="term" value="F:phosphorelay response regulator activity"/>
    <property type="evidence" value="ECO:0007669"/>
    <property type="project" value="TreeGrafter"/>
</dbReference>
<dbReference type="Pfam" id="PF00486">
    <property type="entry name" value="Trans_reg_C"/>
    <property type="match status" value="1"/>
</dbReference>
<dbReference type="PROSITE" id="PS50110">
    <property type="entry name" value="RESPONSE_REGULATORY"/>
    <property type="match status" value="1"/>
</dbReference>
<gene>
    <name evidence="6" type="ORF">DXX92_10195</name>
</gene>
<evidence type="ECO:0000256" key="1">
    <source>
        <dbReference type="ARBA" id="ARBA00023125"/>
    </source>
</evidence>
<dbReference type="SMART" id="SM00448">
    <property type="entry name" value="REC"/>
    <property type="match status" value="1"/>
</dbReference>
<dbReference type="InterPro" id="IPR001867">
    <property type="entry name" value="OmpR/PhoB-type_DNA-bd"/>
</dbReference>
<dbReference type="PROSITE" id="PS51755">
    <property type="entry name" value="OMPR_PHOB"/>
    <property type="match status" value="1"/>
</dbReference>
<dbReference type="InterPro" id="IPR036388">
    <property type="entry name" value="WH-like_DNA-bd_sf"/>
</dbReference>
<feature type="domain" description="Response regulatory" evidence="4">
    <location>
        <begin position="5"/>
        <end position="118"/>
    </location>
</feature>
<dbReference type="InterPro" id="IPR011006">
    <property type="entry name" value="CheY-like_superfamily"/>
</dbReference>
<keyword evidence="2" id="KW-0597">Phosphoprotein</keyword>
<dbReference type="Proteomes" id="UP000256999">
    <property type="component" value="Unassembled WGS sequence"/>
</dbReference>
<dbReference type="AlphaFoldDB" id="A0A3E0UFL3"/>
<dbReference type="Gene3D" id="3.40.50.2300">
    <property type="match status" value="1"/>
</dbReference>
<dbReference type="GO" id="GO:0000976">
    <property type="term" value="F:transcription cis-regulatory region binding"/>
    <property type="evidence" value="ECO:0007669"/>
    <property type="project" value="TreeGrafter"/>
</dbReference>
<dbReference type="Pfam" id="PF00072">
    <property type="entry name" value="Response_reg"/>
    <property type="match status" value="1"/>
</dbReference>
<dbReference type="SMART" id="SM00862">
    <property type="entry name" value="Trans_reg_C"/>
    <property type="match status" value="1"/>
</dbReference>
<dbReference type="PANTHER" id="PTHR48111:SF47">
    <property type="entry name" value="TRANSCRIPTIONAL REGULATORY PROTEIN RSTA"/>
    <property type="match status" value="1"/>
</dbReference>
<protein>
    <submittedName>
        <fullName evidence="6">DNA-binding response regulator</fullName>
    </submittedName>
</protein>
<proteinExistence type="predicted"/>
<dbReference type="SUPFAM" id="SSF46894">
    <property type="entry name" value="C-terminal effector domain of the bipartite response regulators"/>
    <property type="match status" value="1"/>
</dbReference>
<evidence type="ECO:0000256" key="3">
    <source>
        <dbReference type="PROSITE-ProRule" id="PRU01091"/>
    </source>
</evidence>
<dbReference type="PANTHER" id="PTHR48111">
    <property type="entry name" value="REGULATOR OF RPOS"/>
    <property type="match status" value="1"/>
</dbReference>
<keyword evidence="1 3" id="KW-0238">DNA-binding</keyword>
<comment type="caution">
    <text evidence="6">The sequence shown here is derived from an EMBL/GenBank/DDBJ whole genome shotgun (WGS) entry which is preliminary data.</text>
</comment>
<evidence type="ECO:0000313" key="6">
    <source>
        <dbReference type="EMBL" id="REL35679.1"/>
    </source>
</evidence>
<dbReference type="EMBL" id="QUOV01000001">
    <property type="protein sequence ID" value="REL35679.1"/>
    <property type="molecule type" value="Genomic_DNA"/>
</dbReference>
<dbReference type="SUPFAM" id="SSF52172">
    <property type="entry name" value="CheY-like"/>
    <property type="match status" value="1"/>
</dbReference>
<dbReference type="InterPro" id="IPR016032">
    <property type="entry name" value="Sig_transdc_resp-reg_C-effctor"/>
</dbReference>
<dbReference type="InterPro" id="IPR039420">
    <property type="entry name" value="WalR-like"/>
</dbReference>
<evidence type="ECO:0000313" key="7">
    <source>
        <dbReference type="Proteomes" id="UP000256999"/>
    </source>
</evidence>
<dbReference type="GO" id="GO:0005829">
    <property type="term" value="C:cytosol"/>
    <property type="evidence" value="ECO:0007669"/>
    <property type="project" value="TreeGrafter"/>
</dbReference>
<feature type="domain" description="OmpR/PhoB-type" evidence="5">
    <location>
        <begin position="128"/>
        <end position="227"/>
    </location>
</feature>
<evidence type="ECO:0000259" key="5">
    <source>
        <dbReference type="PROSITE" id="PS51755"/>
    </source>
</evidence>
<accession>A0A3E0UFL3</accession>
<dbReference type="OrthoDB" id="9802426at2"/>
<feature type="DNA-binding region" description="OmpR/PhoB-type" evidence="3">
    <location>
        <begin position="128"/>
        <end position="227"/>
    </location>
</feature>
<dbReference type="GO" id="GO:0006355">
    <property type="term" value="P:regulation of DNA-templated transcription"/>
    <property type="evidence" value="ECO:0007669"/>
    <property type="project" value="InterPro"/>
</dbReference>
<reference evidence="6 7" key="1">
    <citation type="submission" date="2018-08" db="EMBL/GenBank/DDBJ databases">
        <title>Thalassotalea euphylliae genome.</title>
        <authorList>
            <person name="Summers S."/>
            <person name="Rice S.A."/>
            <person name="Freckelton M.L."/>
            <person name="Nedved B.T."/>
            <person name="Hadfield M.G."/>
        </authorList>
    </citation>
    <scope>NUCLEOTIDE SEQUENCE [LARGE SCALE GENOMIC DNA]</scope>
    <source>
        <strain evidence="6 7">H2</strain>
    </source>
</reference>